<dbReference type="AlphaFoldDB" id="A0A226DKF0"/>
<organism evidence="9 10">
    <name type="scientific">Folsomia candida</name>
    <name type="common">Springtail</name>
    <dbReference type="NCBI Taxonomy" id="158441"/>
    <lineage>
        <taxon>Eukaryota</taxon>
        <taxon>Metazoa</taxon>
        <taxon>Ecdysozoa</taxon>
        <taxon>Arthropoda</taxon>
        <taxon>Hexapoda</taxon>
        <taxon>Collembola</taxon>
        <taxon>Entomobryomorpha</taxon>
        <taxon>Isotomoidea</taxon>
        <taxon>Isotomidae</taxon>
        <taxon>Proisotominae</taxon>
        <taxon>Folsomia</taxon>
    </lineage>
</organism>
<proteinExistence type="predicted"/>
<comment type="subcellular location">
    <subcellularLocation>
        <location evidence="1">Membrane</location>
        <topology evidence="1">Multi-pass membrane protein</topology>
    </subcellularLocation>
</comment>
<dbReference type="PANTHER" id="PTHR43038:SF3">
    <property type="entry name" value="ABC TRANSPORTER G FAMILY MEMBER 20 ISOFORM X1"/>
    <property type="match status" value="1"/>
</dbReference>
<dbReference type="PANTHER" id="PTHR43038">
    <property type="entry name" value="ATP-BINDING CASSETTE, SUB-FAMILY H, MEMBER 1"/>
    <property type="match status" value="1"/>
</dbReference>
<sequence>MALTVRNIVKRYESCGELVLNNLNLNVAVGEIYGLLGASGCGKTTLLSCIVGLREVDAGEIIVFGKLKKKQGSLANLCGWMPQEIALLGILTIREVFEYFGSIYAMKPTHVQERIEFLSSFLNLPSINSGVRNLSGGQMRRVSLAVAMIHDPPVLILDEPTVGLDPLLRQKIWEYLTQISRQHAKTIIISTHYIEETSRCDKLGLMRRGKLLVEDIPQNILSQCNSTSLEEACSKLCHMDECALNATKWEEFRSSRTFQHATLRNNDSIPPLEVKIDNYRAILGVIVKTWHRRRRDFRFLFAQVIIPIILIVSFETIVGPTPKGTRIGLISNGNGNTSTALCTVNTSLSNNCLENTGICDFLKLFDDNEFDWVATDSHEDAMRNVQLGNTLGFLEFSHNFADHMRLRILHRIFSDNETILGSNISVKMDASNSIRTTQIYEMLIQKYYEFIENAVVACDIDKSRVRLPLKFGAIYGRIDSEFISFIEPGVMIIFIFILQALTHSRTHASGVLWTLDRSEGLEDRDYAAGVTLMHKIVGNAFTNSIQGLMQIGIFLSLFCGVYGMEISGSMATVILFAYVSSMSGTAYGWMIATYWDGIIETIMIIKCSAIIQSFSSGMAWPTETIPWTYRQLCNYLLPTTFQVDAFRSICLKGWSVTHPNVVRGFITAMCWIVLSIIICFRADRRKHK</sequence>
<dbReference type="PROSITE" id="PS00211">
    <property type="entry name" value="ABC_TRANSPORTER_1"/>
    <property type="match status" value="1"/>
</dbReference>
<dbReference type="InterPro" id="IPR003593">
    <property type="entry name" value="AAA+_ATPase"/>
</dbReference>
<evidence type="ECO:0000256" key="1">
    <source>
        <dbReference type="ARBA" id="ARBA00004141"/>
    </source>
</evidence>
<dbReference type="OrthoDB" id="6593433at2759"/>
<dbReference type="SMART" id="SM00382">
    <property type="entry name" value="AAA"/>
    <property type="match status" value="1"/>
</dbReference>
<dbReference type="GO" id="GO:0140359">
    <property type="term" value="F:ABC-type transporter activity"/>
    <property type="evidence" value="ECO:0007669"/>
    <property type="project" value="InterPro"/>
</dbReference>
<keyword evidence="5 7" id="KW-1133">Transmembrane helix</keyword>
<feature type="domain" description="ABC transporter" evidence="8">
    <location>
        <begin position="3"/>
        <end position="233"/>
    </location>
</feature>
<feature type="transmembrane region" description="Helical" evidence="7">
    <location>
        <begin position="297"/>
        <end position="314"/>
    </location>
</feature>
<dbReference type="Proteomes" id="UP000198287">
    <property type="component" value="Unassembled WGS sequence"/>
</dbReference>
<dbReference type="InterPro" id="IPR017871">
    <property type="entry name" value="ABC_transporter-like_CS"/>
</dbReference>
<evidence type="ECO:0000256" key="4">
    <source>
        <dbReference type="ARBA" id="ARBA00022840"/>
    </source>
</evidence>
<keyword evidence="4" id="KW-0067">ATP-binding</keyword>
<evidence type="ECO:0000313" key="10">
    <source>
        <dbReference type="Proteomes" id="UP000198287"/>
    </source>
</evidence>
<dbReference type="Gene3D" id="3.40.50.300">
    <property type="entry name" value="P-loop containing nucleotide triphosphate hydrolases"/>
    <property type="match status" value="1"/>
</dbReference>
<dbReference type="CDD" id="cd03230">
    <property type="entry name" value="ABC_DR_subfamily_A"/>
    <property type="match status" value="1"/>
</dbReference>
<evidence type="ECO:0000256" key="3">
    <source>
        <dbReference type="ARBA" id="ARBA00022741"/>
    </source>
</evidence>
<evidence type="ECO:0000256" key="2">
    <source>
        <dbReference type="ARBA" id="ARBA00022692"/>
    </source>
</evidence>
<evidence type="ECO:0000313" key="9">
    <source>
        <dbReference type="EMBL" id="OXA45324.1"/>
    </source>
</evidence>
<keyword evidence="10" id="KW-1185">Reference proteome</keyword>
<evidence type="ECO:0000256" key="6">
    <source>
        <dbReference type="ARBA" id="ARBA00023136"/>
    </source>
</evidence>
<dbReference type="InterPro" id="IPR013525">
    <property type="entry name" value="ABC2_TM"/>
</dbReference>
<keyword evidence="6 7" id="KW-0472">Membrane</keyword>
<dbReference type="Pfam" id="PF00005">
    <property type="entry name" value="ABC_tran"/>
    <property type="match status" value="1"/>
</dbReference>
<dbReference type="GO" id="GO:0005524">
    <property type="term" value="F:ATP binding"/>
    <property type="evidence" value="ECO:0007669"/>
    <property type="project" value="UniProtKB-KW"/>
</dbReference>
<comment type="caution">
    <text evidence="9">The sequence shown here is derived from an EMBL/GenBank/DDBJ whole genome shotgun (WGS) entry which is preliminary data.</text>
</comment>
<keyword evidence="2 7" id="KW-0812">Transmembrane</keyword>
<reference evidence="9 10" key="1">
    <citation type="submission" date="2015-12" db="EMBL/GenBank/DDBJ databases">
        <title>The genome of Folsomia candida.</title>
        <authorList>
            <person name="Faddeeva A."/>
            <person name="Derks M.F."/>
            <person name="Anvar Y."/>
            <person name="Smit S."/>
            <person name="Van Straalen N."/>
            <person name="Roelofs D."/>
        </authorList>
    </citation>
    <scope>NUCLEOTIDE SEQUENCE [LARGE SCALE GENOMIC DNA]</scope>
    <source>
        <strain evidence="9 10">VU population</strain>
        <tissue evidence="9">Whole body</tissue>
    </source>
</reference>
<keyword evidence="3" id="KW-0547">Nucleotide-binding</keyword>
<dbReference type="Pfam" id="PF12698">
    <property type="entry name" value="ABC2_membrane_3"/>
    <property type="match status" value="1"/>
</dbReference>
<accession>A0A226DKF0</accession>
<dbReference type="SUPFAM" id="SSF52540">
    <property type="entry name" value="P-loop containing nucleoside triphosphate hydrolases"/>
    <property type="match status" value="1"/>
</dbReference>
<evidence type="ECO:0000259" key="8">
    <source>
        <dbReference type="PROSITE" id="PS50893"/>
    </source>
</evidence>
<dbReference type="GO" id="GO:0016887">
    <property type="term" value="F:ATP hydrolysis activity"/>
    <property type="evidence" value="ECO:0007669"/>
    <property type="project" value="InterPro"/>
</dbReference>
<protein>
    <submittedName>
        <fullName evidence="9">ABC transporter G family member 23</fullName>
    </submittedName>
</protein>
<dbReference type="InterPro" id="IPR003439">
    <property type="entry name" value="ABC_transporter-like_ATP-bd"/>
</dbReference>
<dbReference type="InterPro" id="IPR027417">
    <property type="entry name" value="P-loop_NTPase"/>
</dbReference>
<feature type="transmembrane region" description="Helical" evidence="7">
    <location>
        <begin position="553"/>
        <end position="579"/>
    </location>
</feature>
<dbReference type="EMBL" id="LNIX01000018">
    <property type="protein sequence ID" value="OXA45324.1"/>
    <property type="molecule type" value="Genomic_DNA"/>
</dbReference>
<feature type="transmembrane region" description="Helical" evidence="7">
    <location>
        <begin position="661"/>
        <end position="680"/>
    </location>
</feature>
<gene>
    <name evidence="9" type="ORF">Fcan01_20103</name>
</gene>
<dbReference type="GO" id="GO:0016020">
    <property type="term" value="C:membrane"/>
    <property type="evidence" value="ECO:0007669"/>
    <property type="project" value="UniProtKB-SubCell"/>
</dbReference>
<evidence type="ECO:0000256" key="5">
    <source>
        <dbReference type="ARBA" id="ARBA00022989"/>
    </source>
</evidence>
<dbReference type="PROSITE" id="PS50893">
    <property type="entry name" value="ABC_TRANSPORTER_2"/>
    <property type="match status" value="1"/>
</dbReference>
<name>A0A226DKF0_FOLCA</name>
<evidence type="ECO:0000256" key="7">
    <source>
        <dbReference type="SAM" id="Phobius"/>
    </source>
</evidence>